<evidence type="ECO:0000313" key="4">
    <source>
        <dbReference type="Proteomes" id="UP000037088"/>
    </source>
</evidence>
<proteinExistence type="predicted"/>
<dbReference type="Proteomes" id="UP000036851">
    <property type="component" value="Unassembled WGS sequence"/>
</dbReference>
<sequence>MTLTISQSARIAPLAATPSVVSGFRPMLTSLLKAISNCSSELFSPLPAHDFPRALAEAGQLLALPEQTTGEFITGIRNRLKLPQALALMQAEADSESFESLYRWLPAIPQPLLSVDRQRQLIGLALGVPPDRFERENLIARLERSLPALNNLLVDEINRATAESRAGTAGKMLPELLRLKVVNETLQGFHPLLPTIVWAVQLLWQIRQQGMVKALDGELKMHLHQWLTALDGRRASPETASLPLSDKSLWHCIDRWVEQRLNDLRGSDGAQPLVEAARSATVAHPEVRPSSVGVLLPLTARPAFSLSAEGWRHNSVLNSPAEQSASLLMKVRTCYELLKREMQPANFAVACAVRSENSTMVQPDFRAVQFSRSLVRDPVGELHSRLQIESGELPFSLSGAAISGEQRRPLATDPLAEAGDRLMSFPDSEMSLPEQERQRLVFSVLNRSLDLLSSPLRFSGQPLKVEPVAVAPLNNSRTGEKPYDSLLMRPGEMQVEMPLSRGLFNHLLHRGIQQRESVYPSSAEPVSAWPFAGVQGSPVKPSSAILLPQQGVAGAVPLEAFIDSMHFKYPQQLDQSPKVTMSINQTADVMDKEMTLEAALSLMQETESGMKLSLNPNPEWSHSFNIDVRDFILGKFVNNFDMNKPMEWDSPDNKQAAWLIGKGLANKGIEQVVDIINKMTSPVWDVNEWIKTKINFVLQQHGVDTHKFNENTTVLAGVLLPSNHGVYHMPMLHPGFDGSWQQVGKYTLRDIFTREYLRKDHQFNQGSLVLKFPVEISQALQNEIKTSNLQSDYINELGQTLSEGDVKVGMLMLFRTVLEKTVDNFLKSNSVKNVPINVDTLRASAARGDFYQLEWNGCKMHNLVFIPAENESQGIIVSIWDDKGWVVSIDPLSTISFYGDGEAKKMLEVINKSISIAIRVNSNAANIIDNQLEINPSGKYVVEFQGKVFIKKYWEMPVAERSIMRLKKSEWIEKDLLTNFVAVLKADMNYLVKSPGEYARDTAIEVLNTIGTLIGLFSIPVAITTSTGTGYMATKLFTSVTSWKSSLAAASTFSIFPGLVKAKTADRPDDVAKAYTDVLLSLMGEGAGQLMSEYGLRLFIGLFRQGNKFVKITLNQLPGAVVSRILHHKNSFFSHYRNDILHIPELLSASPRVGEQYNLPFIDIKAPAPVREVAGELNNFTNFLKAQAAKMPNIMDLFNDPAKMPEIVYLYFQNKGFQVLFGGVARWSSLIDPSPVVHYIVRLKSATPDISSGFSETEDIIIDFSRGRVAQHEAKGEVLSGEEKWLNTFENLPHNKDKAISVEWFDNPQLAIDKYKKMAKSNRMNIVHFTEVMEVRPEWYTYALKRRALLDIETQQAVMLEEIYKIENEIALPDLNDLRRDTLSLKLGVLFTQGTLPAFDALSKKVNILLTKPIGKQVVALPEGNYLLISTELRGLSSDNHGNVTMINFSEPASLLLSDQTYAYPPGEIVEAGQAAANSSLYASRIDELIMYQEPDTQISLPKKRYAGLKKSSEWLGQRSNDFRVPLIIAVNQPLNGGAEAGKSHSVSNTISAEDIGFVMAPDNLNSAIADILLTLRKTPIPVRSLLIEDSVSLQKTLKLADSYAFFPGDDSALQAFKGYEQQPWMPIINLQASCQFIPEATAQLLRQQTRRDNYRDFIGDEFKPVTSLNDILDAEAGARIAIFALGVGPGKPPMSHAMMMVSDGAAIGANNQVIGGQESWEKIWLGTLNWIQDEKLGFVLDVNGQKLSLAIQQSPSQLTPTEPESKPVINLNTQRALELAQYYTSRPTIRQEKNSGTDELSWVSIIRLYEQVGAINPSRLRELLDNTRPDEYQAFLGHAPQMARSLQELVNAPAGSLLVLTEKPPGRADGKHEMVHAMMISSDGKALGNNNQIIGQQPGWQTVNLTSLEYDADTRFGLVLLVGERRFNGIICPPAGVI</sequence>
<dbReference type="RefSeq" id="WP_052899093.1">
    <property type="nucleotide sequence ID" value="NZ_JRXE01000011.1"/>
</dbReference>
<dbReference type="OrthoDB" id="6524808at2"/>
<dbReference type="Proteomes" id="UP000037088">
    <property type="component" value="Unassembled WGS sequence"/>
</dbReference>
<protein>
    <submittedName>
        <fullName evidence="1">Uncharacterized protein</fullName>
    </submittedName>
</protein>
<evidence type="ECO:0000313" key="1">
    <source>
        <dbReference type="EMBL" id="KOC90324.1"/>
    </source>
</evidence>
<gene>
    <name evidence="1" type="ORF">NG42_09665</name>
    <name evidence="2" type="ORF">NG43_02675</name>
</gene>
<reference evidence="3 4" key="1">
    <citation type="journal article" date="2015" name="Int. J. Syst. Evol. Microbiol.">
        <title>Erwinia iniecta sp. nov., isolated from Russian wheat aphids (Diuraphis noxia).</title>
        <authorList>
            <person name="Campillo T."/>
            <person name="Luna E."/>
            <person name="Portier P."/>
            <person name="Fischer-Le Saux M."/>
            <person name="Lapitan N."/>
            <person name="Tisserat N.A."/>
            <person name="Leach J.E."/>
        </authorList>
    </citation>
    <scope>NUCLEOTIDE SEQUENCE [LARGE SCALE GENOMIC DNA]</scope>
    <source>
        <strain evidence="1 4">B120</strain>
        <strain evidence="2 3">B149</strain>
    </source>
</reference>
<evidence type="ECO:0000313" key="3">
    <source>
        <dbReference type="Proteomes" id="UP000036851"/>
    </source>
</evidence>
<dbReference type="Gene3D" id="3.10.670.10">
    <property type="entry name" value="Secreted effector protein ssei"/>
    <property type="match status" value="1"/>
</dbReference>
<dbReference type="EMBL" id="JRXE01000011">
    <property type="protein sequence ID" value="KOC90324.1"/>
    <property type="molecule type" value="Genomic_DNA"/>
</dbReference>
<accession>A0A0L7T4I9</accession>
<dbReference type="EMBL" id="JRXF01000003">
    <property type="protein sequence ID" value="KOC94714.1"/>
    <property type="molecule type" value="Genomic_DNA"/>
</dbReference>
<organism evidence="1 4">
    <name type="scientific">Winslowiella iniecta</name>
    <dbReference type="NCBI Taxonomy" id="1560201"/>
    <lineage>
        <taxon>Bacteria</taxon>
        <taxon>Pseudomonadati</taxon>
        <taxon>Pseudomonadota</taxon>
        <taxon>Gammaproteobacteria</taxon>
        <taxon>Enterobacterales</taxon>
        <taxon>Erwiniaceae</taxon>
        <taxon>Winslowiella</taxon>
    </lineage>
</organism>
<dbReference type="PATRIC" id="fig|1560201.3.peg.2061"/>
<keyword evidence="4" id="KW-1185">Reference proteome</keyword>
<name>A0A0L7T4I9_9GAMM</name>
<evidence type="ECO:0000313" key="2">
    <source>
        <dbReference type="EMBL" id="KOC94714.1"/>
    </source>
</evidence>
<comment type="caution">
    <text evidence="1">The sequence shown here is derived from an EMBL/GenBank/DDBJ whole genome shotgun (WGS) entry which is preliminary data.</text>
</comment>